<feature type="chain" id="PRO_5007574076" description="DUF4348 domain-containing protein" evidence="1">
    <location>
        <begin position="23"/>
        <end position="138"/>
    </location>
</feature>
<evidence type="ECO:0000313" key="3">
    <source>
        <dbReference type="Proteomes" id="UP000075615"/>
    </source>
</evidence>
<reference evidence="2 3" key="1">
    <citation type="submission" date="2016-01" db="EMBL/GenBank/DDBJ databases">
        <title>Genome sequencing of Roseivirga echinicomitans KMM 6058.</title>
        <authorList>
            <person name="Selvaratnam C."/>
            <person name="Thevarajoo S."/>
            <person name="Goh K.M."/>
            <person name="Ee R."/>
            <person name="Chan K.-G."/>
            <person name="Chong C.S."/>
        </authorList>
    </citation>
    <scope>NUCLEOTIDE SEQUENCE [LARGE SCALE GENOMIC DNA]</scope>
    <source>
        <strain evidence="2 3">KMM 6058</strain>
    </source>
</reference>
<organism evidence="2 3">
    <name type="scientific">Roseivirga echinicomitans</name>
    <dbReference type="NCBI Taxonomy" id="296218"/>
    <lineage>
        <taxon>Bacteria</taxon>
        <taxon>Pseudomonadati</taxon>
        <taxon>Bacteroidota</taxon>
        <taxon>Cytophagia</taxon>
        <taxon>Cytophagales</taxon>
        <taxon>Roseivirgaceae</taxon>
        <taxon>Roseivirga</taxon>
    </lineage>
</organism>
<dbReference type="STRING" id="296218.AWN68_08355"/>
<protein>
    <recommendedName>
        <fullName evidence="4">DUF4348 domain-containing protein</fullName>
    </recommendedName>
</protein>
<comment type="caution">
    <text evidence="2">The sequence shown here is derived from an EMBL/GenBank/DDBJ whole genome shotgun (WGS) entry which is preliminary data.</text>
</comment>
<dbReference type="Proteomes" id="UP000075615">
    <property type="component" value="Unassembled WGS sequence"/>
</dbReference>
<evidence type="ECO:0000256" key="1">
    <source>
        <dbReference type="SAM" id="SignalP"/>
    </source>
</evidence>
<dbReference type="AlphaFoldDB" id="A0A150X1V5"/>
<feature type="signal peptide" evidence="1">
    <location>
        <begin position="1"/>
        <end position="22"/>
    </location>
</feature>
<accession>A0A150X1V5</accession>
<keyword evidence="1" id="KW-0732">Signal</keyword>
<dbReference type="Gene3D" id="3.10.450.410">
    <property type="match status" value="1"/>
</dbReference>
<evidence type="ECO:0008006" key="4">
    <source>
        <dbReference type="Google" id="ProtNLM"/>
    </source>
</evidence>
<name>A0A150X1V5_9BACT</name>
<dbReference type="EMBL" id="LRDB01000050">
    <property type="protein sequence ID" value="KYG72709.1"/>
    <property type="molecule type" value="Genomic_DNA"/>
</dbReference>
<sequence length="138" mass="15999">MSLNRAILIALFAVLCAQVSLAQKPEENFESFLKRFDADSSFQMSRILDSVIVVYTSDIIVDADGNGYTENYEAPIAKADWRFKKLEKKEFNNWEIRQLEYDIKELTMAGKQSGVYVVIEFVLRDGLWFLRKYGDYST</sequence>
<gene>
    <name evidence="2" type="ORF">AWN68_08355</name>
</gene>
<keyword evidence="3" id="KW-1185">Reference proteome</keyword>
<dbReference type="RefSeq" id="WP_068417119.1">
    <property type="nucleotide sequence ID" value="NZ_LRDB01000050.1"/>
</dbReference>
<dbReference type="OrthoDB" id="982542at2"/>
<evidence type="ECO:0000313" key="2">
    <source>
        <dbReference type="EMBL" id="KYG72709.1"/>
    </source>
</evidence>
<proteinExistence type="predicted"/>